<dbReference type="Proteomes" id="UP000008068">
    <property type="component" value="Unassembled WGS sequence"/>
</dbReference>
<dbReference type="PANTHER" id="PTHR21503">
    <property type="entry name" value="F-BOX-CONTAINING HYPOTHETICAL PROTEIN C.ELEGANS"/>
    <property type="match status" value="1"/>
</dbReference>
<sequence length="149" mass="17297">MAARRFPLLHLPLLCIDCVLQQFEIVDTIDFSMISKKCYRIVNFLPRPFKAVNIEMRHDWLHILFKNESAVCGRISFDKRGLAFLFKQDKSFDEKNGIVPSVAYKCINGLDILRSDGLLATVEMKNGHFLFFVFHERFSDVTKATIHDL</sequence>
<protein>
    <recommendedName>
        <fullName evidence="4">F-box domain-containing protein</fullName>
    </recommendedName>
</protein>
<evidence type="ECO:0000313" key="3">
    <source>
        <dbReference type="Proteomes" id="UP000008068"/>
    </source>
</evidence>
<keyword evidence="3" id="KW-1185">Reference proteome</keyword>
<reference evidence="3" key="1">
    <citation type="submission" date="2011-07" db="EMBL/GenBank/DDBJ databases">
        <authorList>
            <consortium name="Caenorhabditis brenneri Sequencing and Analysis Consortium"/>
            <person name="Wilson R.K."/>
        </authorList>
    </citation>
    <scope>NUCLEOTIDE SEQUENCE [LARGE SCALE GENOMIC DNA]</scope>
    <source>
        <strain evidence="3">PB2801</strain>
    </source>
</reference>
<feature type="chain" id="PRO_5003405368" description="F-box domain-containing protein" evidence="1">
    <location>
        <begin position="22"/>
        <end position="149"/>
    </location>
</feature>
<proteinExistence type="predicted"/>
<dbReference type="AlphaFoldDB" id="G0N831"/>
<dbReference type="HOGENOM" id="CLU_1751320_0_0_1"/>
<gene>
    <name evidence="2" type="ORF">CAEBREN_16824</name>
</gene>
<evidence type="ECO:0000256" key="1">
    <source>
        <dbReference type="SAM" id="SignalP"/>
    </source>
</evidence>
<evidence type="ECO:0008006" key="4">
    <source>
        <dbReference type="Google" id="ProtNLM"/>
    </source>
</evidence>
<dbReference type="InParanoid" id="G0N831"/>
<evidence type="ECO:0000313" key="2">
    <source>
        <dbReference type="EMBL" id="EGT55099.1"/>
    </source>
</evidence>
<dbReference type="EMBL" id="GL379849">
    <property type="protein sequence ID" value="EGT55099.1"/>
    <property type="molecule type" value="Genomic_DNA"/>
</dbReference>
<keyword evidence="1" id="KW-0732">Signal</keyword>
<dbReference type="PANTHER" id="PTHR21503:SF8">
    <property type="entry name" value="F-BOX ASSOCIATED DOMAIN-CONTAINING PROTEIN-RELATED"/>
    <property type="match status" value="1"/>
</dbReference>
<accession>G0N831</accession>
<feature type="signal peptide" evidence="1">
    <location>
        <begin position="1"/>
        <end position="21"/>
    </location>
</feature>
<name>G0N831_CAEBE</name>
<organism evidence="3">
    <name type="scientific">Caenorhabditis brenneri</name>
    <name type="common">Nematode worm</name>
    <dbReference type="NCBI Taxonomy" id="135651"/>
    <lineage>
        <taxon>Eukaryota</taxon>
        <taxon>Metazoa</taxon>
        <taxon>Ecdysozoa</taxon>
        <taxon>Nematoda</taxon>
        <taxon>Chromadorea</taxon>
        <taxon>Rhabditida</taxon>
        <taxon>Rhabditina</taxon>
        <taxon>Rhabditomorpha</taxon>
        <taxon>Rhabditoidea</taxon>
        <taxon>Rhabditidae</taxon>
        <taxon>Peloderinae</taxon>
        <taxon>Caenorhabditis</taxon>
    </lineage>
</organism>
<dbReference type="OrthoDB" id="5789267at2759"/>